<keyword evidence="4" id="KW-1185">Reference proteome</keyword>
<comment type="similarity">
    <text evidence="1 2">Belongs to the polypeptide deformylase family.</text>
</comment>
<protein>
    <recommendedName>
        <fullName evidence="2">Peptide deformylase</fullName>
        <shortName evidence="2">PDF</shortName>
        <ecNumber evidence="2">3.5.1.88</ecNumber>
    </recommendedName>
    <alternativeName>
        <fullName evidence="2">Polypeptide deformylase</fullName>
    </alternativeName>
</protein>
<dbReference type="NCBIfam" id="TIGR00079">
    <property type="entry name" value="pept_deformyl"/>
    <property type="match status" value="1"/>
</dbReference>
<dbReference type="InterPro" id="IPR036821">
    <property type="entry name" value="Peptide_deformylase_sf"/>
</dbReference>
<dbReference type="PANTHER" id="PTHR10458">
    <property type="entry name" value="PEPTIDE DEFORMYLASE"/>
    <property type="match status" value="1"/>
</dbReference>
<evidence type="ECO:0000313" key="4">
    <source>
        <dbReference type="Proteomes" id="UP000587070"/>
    </source>
</evidence>
<comment type="function">
    <text evidence="2">Removes the formyl group from the N-terminal Met of newly synthesized proteins. Requires at least a dipeptide for an efficient rate of reaction. N-terminal L-methionine is a prerequisite for activity but the enzyme has broad specificity at other positions.</text>
</comment>
<keyword evidence="2 3" id="KW-0378">Hydrolase</keyword>
<keyword evidence="2" id="KW-0408">Iron</keyword>
<comment type="cofactor">
    <cofactor evidence="2">
        <name>Fe(2+)</name>
        <dbReference type="ChEBI" id="CHEBI:29033"/>
    </cofactor>
    <text evidence="2">Binds 1 Fe(2+) ion.</text>
</comment>
<keyword evidence="2" id="KW-0648">Protein biosynthesis</keyword>
<feature type="binding site" evidence="2">
    <location>
        <position position="138"/>
    </location>
    <ligand>
        <name>Fe cation</name>
        <dbReference type="ChEBI" id="CHEBI:24875"/>
    </ligand>
</feature>
<comment type="caution">
    <text evidence="3">The sequence shown here is derived from an EMBL/GenBank/DDBJ whole genome shotgun (WGS) entry which is preliminary data.</text>
</comment>
<dbReference type="OrthoDB" id="9804313at2"/>
<feature type="binding site" evidence="2">
    <location>
        <position position="134"/>
    </location>
    <ligand>
        <name>Fe cation</name>
        <dbReference type="ChEBI" id="CHEBI:24875"/>
    </ligand>
</feature>
<dbReference type="PRINTS" id="PR01576">
    <property type="entry name" value="PDEFORMYLASE"/>
</dbReference>
<keyword evidence="2" id="KW-0479">Metal-binding</keyword>
<dbReference type="NCBIfam" id="NF001159">
    <property type="entry name" value="PRK00150.1-3"/>
    <property type="match status" value="1"/>
</dbReference>
<dbReference type="PIRSF" id="PIRSF004749">
    <property type="entry name" value="Pep_def"/>
    <property type="match status" value="1"/>
</dbReference>
<proteinExistence type="inferred from homology"/>
<dbReference type="InterPro" id="IPR023635">
    <property type="entry name" value="Peptide_deformylase"/>
</dbReference>
<feature type="binding site" evidence="2">
    <location>
        <position position="92"/>
    </location>
    <ligand>
        <name>Fe cation</name>
        <dbReference type="ChEBI" id="CHEBI:24875"/>
    </ligand>
</feature>
<organism evidence="3 4">
    <name type="scientific">Rhodocyclus tenuis</name>
    <name type="common">Rhodospirillum tenue</name>
    <dbReference type="NCBI Taxonomy" id="1066"/>
    <lineage>
        <taxon>Bacteria</taxon>
        <taxon>Pseudomonadati</taxon>
        <taxon>Pseudomonadota</taxon>
        <taxon>Betaproteobacteria</taxon>
        <taxon>Rhodocyclales</taxon>
        <taxon>Rhodocyclaceae</taxon>
        <taxon>Rhodocyclus</taxon>
    </lineage>
</organism>
<dbReference type="EMBL" id="JACIGE010000001">
    <property type="protein sequence ID" value="MBB4246163.1"/>
    <property type="molecule type" value="Genomic_DNA"/>
</dbReference>
<name>A0A840G125_RHOTE</name>
<dbReference type="Gene3D" id="3.90.45.10">
    <property type="entry name" value="Peptide deformylase"/>
    <property type="match status" value="1"/>
</dbReference>
<dbReference type="HAMAP" id="MF_00163">
    <property type="entry name" value="Pep_deformylase"/>
    <property type="match status" value="1"/>
</dbReference>
<accession>A0A840G125</accession>
<evidence type="ECO:0000256" key="1">
    <source>
        <dbReference type="ARBA" id="ARBA00010759"/>
    </source>
</evidence>
<dbReference type="RefSeq" id="WP_153114861.1">
    <property type="nucleotide sequence ID" value="NZ_JACIGE010000001.1"/>
</dbReference>
<dbReference type="GO" id="GO:0042586">
    <property type="term" value="F:peptide deformylase activity"/>
    <property type="evidence" value="ECO:0007669"/>
    <property type="project" value="UniProtKB-UniRule"/>
</dbReference>
<dbReference type="SUPFAM" id="SSF56420">
    <property type="entry name" value="Peptide deformylase"/>
    <property type="match status" value="1"/>
</dbReference>
<evidence type="ECO:0000313" key="3">
    <source>
        <dbReference type="EMBL" id="MBB4246163.1"/>
    </source>
</evidence>
<feature type="active site" evidence="2">
    <location>
        <position position="135"/>
    </location>
</feature>
<dbReference type="Proteomes" id="UP000587070">
    <property type="component" value="Unassembled WGS sequence"/>
</dbReference>
<dbReference type="GO" id="GO:0046872">
    <property type="term" value="F:metal ion binding"/>
    <property type="evidence" value="ECO:0007669"/>
    <property type="project" value="UniProtKB-KW"/>
</dbReference>
<dbReference type="AlphaFoldDB" id="A0A840G125"/>
<reference evidence="3 4" key="1">
    <citation type="submission" date="2020-08" db="EMBL/GenBank/DDBJ databases">
        <title>Genome sequencing of Purple Non-Sulfur Bacteria from various extreme environments.</title>
        <authorList>
            <person name="Mayer M."/>
        </authorList>
    </citation>
    <scope>NUCLEOTIDE SEQUENCE [LARGE SCALE GENOMIC DNA]</scope>
    <source>
        <strain evidence="3 4">2761</strain>
    </source>
</reference>
<evidence type="ECO:0000256" key="2">
    <source>
        <dbReference type="HAMAP-Rule" id="MF_00163"/>
    </source>
</evidence>
<dbReference type="CDD" id="cd00487">
    <property type="entry name" value="Pep_deformylase"/>
    <property type="match status" value="1"/>
</dbReference>
<dbReference type="GO" id="GO:0006412">
    <property type="term" value="P:translation"/>
    <property type="evidence" value="ECO:0007669"/>
    <property type="project" value="UniProtKB-UniRule"/>
</dbReference>
<dbReference type="Pfam" id="PF01327">
    <property type="entry name" value="Pep_deformylase"/>
    <property type="match status" value="1"/>
</dbReference>
<gene>
    <name evidence="2" type="primary">def</name>
    <name evidence="3" type="ORF">GGD90_000512</name>
</gene>
<dbReference type="PANTHER" id="PTHR10458:SF22">
    <property type="entry name" value="PEPTIDE DEFORMYLASE"/>
    <property type="match status" value="1"/>
</dbReference>
<dbReference type="EC" id="3.5.1.88" evidence="2"/>
<sequence>MALLSILRYPDPRLKTVARPIETIDDALRRLVSDMAETMYEAPGIGLAATQVDVHRRLIVIDTSETKDNLLVLINPEIIERSPVMQLCEEGCLSLPGVYDKVERAESVVVSHLDLDGQQQTFTAEGLLAVCVQHELEHLEGRVFIENLSLLKQTRARARLAKFCKRARITA</sequence>
<comment type="catalytic activity">
    <reaction evidence="2">
        <text>N-terminal N-formyl-L-methionyl-[peptide] + H2O = N-terminal L-methionyl-[peptide] + formate</text>
        <dbReference type="Rhea" id="RHEA:24420"/>
        <dbReference type="Rhea" id="RHEA-COMP:10639"/>
        <dbReference type="Rhea" id="RHEA-COMP:10640"/>
        <dbReference type="ChEBI" id="CHEBI:15377"/>
        <dbReference type="ChEBI" id="CHEBI:15740"/>
        <dbReference type="ChEBI" id="CHEBI:49298"/>
        <dbReference type="ChEBI" id="CHEBI:64731"/>
        <dbReference type="EC" id="3.5.1.88"/>
    </reaction>
</comment>